<dbReference type="Proteomes" id="UP000321058">
    <property type="component" value="Unassembled WGS sequence"/>
</dbReference>
<gene>
    <name evidence="4" type="ORF">RSO01_42210</name>
</gene>
<dbReference type="Gene3D" id="3.40.50.2300">
    <property type="match status" value="1"/>
</dbReference>
<dbReference type="SMART" id="SM00448">
    <property type="entry name" value="REC"/>
    <property type="match status" value="1"/>
</dbReference>
<organism evidence="4 5">
    <name type="scientific">Reyranella soli</name>
    <dbReference type="NCBI Taxonomy" id="1230389"/>
    <lineage>
        <taxon>Bacteria</taxon>
        <taxon>Pseudomonadati</taxon>
        <taxon>Pseudomonadota</taxon>
        <taxon>Alphaproteobacteria</taxon>
        <taxon>Hyphomicrobiales</taxon>
        <taxon>Reyranellaceae</taxon>
        <taxon>Reyranella</taxon>
    </lineage>
</organism>
<dbReference type="AlphaFoldDB" id="A0A512NDP4"/>
<evidence type="ECO:0000313" key="5">
    <source>
        <dbReference type="Proteomes" id="UP000321058"/>
    </source>
</evidence>
<dbReference type="InterPro" id="IPR050595">
    <property type="entry name" value="Bact_response_regulator"/>
</dbReference>
<sequence>MNAARNTDGEPDSAPPPVILVVEDEVLVRSIVAAYLRECGFDVIEASSADEAIRVLQAEVRVDIVFSDVNMPGSMDGFGLAQWVRRERPWLRVILTSGAARTAKAAGDLCESGPVLAKPYDHAELERHIRNLLAR</sequence>
<dbReference type="InterPro" id="IPR011006">
    <property type="entry name" value="CheY-like_superfamily"/>
</dbReference>
<dbReference type="OrthoDB" id="9784719at2"/>
<comment type="caution">
    <text evidence="4">The sequence shown here is derived from an EMBL/GenBank/DDBJ whole genome shotgun (WGS) entry which is preliminary data.</text>
</comment>
<protein>
    <recommendedName>
        <fullName evidence="3">Response regulatory domain-containing protein</fullName>
    </recommendedName>
</protein>
<feature type="modified residue" description="4-aspartylphosphate" evidence="2">
    <location>
        <position position="68"/>
    </location>
</feature>
<dbReference type="PROSITE" id="PS50110">
    <property type="entry name" value="RESPONSE_REGULATORY"/>
    <property type="match status" value="1"/>
</dbReference>
<dbReference type="GO" id="GO:0000160">
    <property type="term" value="P:phosphorelay signal transduction system"/>
    <property type="evidence" value="ECO:0007669"/>
    <property type="project" value="InterPro"/>
</dbReference>
<accession>A0A512NDP4</accession>
<dbReference type="Pfam" id="PF00072">
    <property type="entry name" value="Response_reg"/>
    <property type="match status" value="1"/>
</dbReference>
<keyword evidence="5" id="KW-1185">Reference proteome</keyword>
<dbReference type="EMBL" id="BKAJ01000074">
    <property type="protein sequence ID" value="GEP57055.1"/>
    <property type="molecule type" value="Genomic_DNA"/>
</dbReference>
<dbReference type="InterPro" id="IPR001789">
    <property type="entry name" value="Sig_transdc_resp-reg_receiver"/>
</dbReference>
<name>A0A512NDP4_9HYPH</name>
<dbReference type="PANTHER" id="PTHR44591:SF18">
    <property type="entry name" value="REGULATORY PROTEIN"/>
    <property type="match status" value="1"/>
</dbReference>
<reference evidence="4 5" key="1">
    <citation type="submission" date="2019-07" db="EMBL/GenBank/DDBJ databases">
        <title>Whole genome shotgun sequence of Reyranella soli NBRC 108950.</title>
        <authorList>
            <person name="Hosoyama A."/>
            <person name="Uohara A."/>
            <person name="Ohji S."/>
            <person name="Ichikawa N."/>
        </authorList>
    </citation>
    <scope>NUCLEOTIDE SEQUENCE [LARGE SCALE GENOMIC DNA]</scope>
    <source>
        <strain evidence="4 5">NBRC 108950</strain>
    </source>
</reference>
<dbReference type="SUPFAM" id="SSF52172">
    <property type="entry name" value="CheY-like"/>
    <property type="match status" value="1"/>
</dbReference>
<keyword evidence="1 2" id="KW-0597">Phosphoprotein</keyword>
<evidence type="ECO:0000256" key="2">
    <source>
        <dbReference type="PROSITE-ProRule" id="PRU00169"/>
    </source>
</evidence>
<proteinExistence type="predicted"/>
<evidence type="ECO:0000313" key="4">
    <source>
        <dbReference type="EMBL" id="GEP57055.1"/>
    </source>
</evidence>
<evidence type="ECO:0000256" key="1">
    <source>
        <dbReference type="ARBA" id="ARBA00022553"/>
    </source>
</evidence>
<dbReference type="PANTHER" id="PTHR44591">
    <property type="entry name" value="STRESS RESPONSE REGULATOR PROTEIN 1"/>
    <property type="match status" value="1"/>
</dbReference>
<feature type="domain" description="Response regulatory" evidence="3">
    <location>
        <begin position="18"/>
        <end position="133"/>
    </location>
</feature>
<evidence type="ECO:0000259" key="3">
    <source>
        <dbReference type="PROSITE" id="PS50110"/>
    </source>
</evidence>